<feature type="domain" description="C2" evidence="2">
    <location>
        <begin position="265"/>
        <end position="384"/>
    </location>
</feature>
<reference evidence="4" key="2">
    <citation type="submission" date="2025-08" db="UniProtKB">
        <authorList>
            <consortium name="RefSeq"/>
        </authorList>
    </citation>
    <scope>IDENTIFICATION</scope>
    <source>
        <tissue evidence="4">Blood</tissue>
    </source>
</reference>
<dbReference type="KEGG" id="ipu:108265219"/>
<evidence type="ECO:0000256" key="1">
    <source>
        <dbReference type="SAM" id="MobiDB-lite"/>
    </source>
</evidence>
<feature type="compositionally biased region" description="Basic and acidic residues" evidence="1">
    <location>
        <begin position="202"/>
        <end position="217"/>
    </location>
</feature>
<dbReference type="SUPFAM" id="SSF49562">
    <property type="entry name" value="C2 domain (Calcium/lipid-binding domain, CaLB)"/>
    <property type="match status" value="1"/>
</dbReference>
<dbReference type="GeneID" id="108265219"/>
<evidence type="ECO:0000259" key="2">
    <source>
        <dbReference type="PROSITE" id="PS50004"/>
    </source>
</evidence>
<evidence type="ECO:0000313" key="3">
    <source>
        <dbReference type="Proteomes" id="UP000221080"/>
    </source>
</evidence>
<dbReference type="Gene3D" id="2.60.40.150">
    <property type="entry name" value="C2 domain"/>
    <property type="match status" value="1"/>
</dbReference>
<organism evidence="3 4">
    <name type="scientific">Ictalurus punctatus</name>
    <name type="common">Channel catfish</name>
    <name type="synonym">Silurus punctatus</name>
    <dbReference type="NCBI Taxonomy" id="7998"/>
    <lineage>
        <taxon>Eukaryota</taxon>
        <taxon>Metazoa</taxon>
        <taxon>Chordata</taxon>
        <taxon>Craniata</taxon>
        <taxon>Vertebrata</taxon>
        <taxon>Euteleostomi</taxon>
        <taxon>Actinopterygii</taxon>
        <taxon>Neopterygii</taxon>
        <taxon>Teleostei</taxon>
        <taxon>Ostariophysi</taxon>
        <taxon>Siluriformes</taxon>
        <taxon>Ictaluridae</taxon>
        <taxon>Ictalurus</taxon>
    </lineage>
</organism>
<dbReference type="Proteomes" id="UP000221080">
    <property type="component" value="Chromosome 5"/>
</dbReference>
<dbReference type="PANTHER" id="PTHR46291:SF9">
    <property type="entry name" value="C2 CALCIUM-DEPENDENT DOMAIN-CONTAINING PROTEIN 4C-LIKE"/>
    <property type="match status" value="1"/>
</dbReference>
<reference evidence="3" key="1">
    <citation type="journal article" date="2016" name="Nat. Commun.">
        <title>The channel catfish genome sequence provides insights into the evolution of scale formation in teleosts.</title>
        <authorList>
            <person name="Liu Z."/>
            <person name="Liu S."/>
            <person name="Yao J."/>
            <person name="Bao L."/>
            <person name="Zhang J."/>
            <person name="Li Y."/>
            <person name="Jiang C."/>
            <person name="Sun L."/>
            <person name="Wang R."/>
            <person name="Zhang Y."/>
            <person name="Zhou T."/>
            <person name="Zeng Q."/>
            <person name="Fu Q."/>
            <person name="Gao S."/>
            <person name="Li N."/>
            <person name="Koren S."/>
            <person name="Jiang Y."/>
            <person name="Zimin A."/>
            <person name="Xu P."/>
            <person name="Phillippy A.M."/>
            <person name="Geng X."/>
            <person name="Song L."/>
            <person name="Sun F."/>
            <person name="Li C."/>
            <person name="Wang X."/>
            <person name="Chen A."/>
            <person name="Jin Y."/>
            <person name="Yuan Z."/>
            <person name="Yang Y."/>
            <person name="Tan S."/>
            <person name="Peatman E."/>
            <person name="Lu J."/>
            <person name="Qin Z."/>
            <person name="Dunham R."/>
            <person name="Li Z."/>
            <person name="Sonstegard T."/>
            <person name="Feng J."/>
            <person name="Danzmann R.G."/>
            <person name="Schroeder S."/>
            <person name="Scheffler B."/>
            <person name="Duke M.V."/>
            <person name="Ballard L."/>
            <person name="Kucuktas H."/>
            <person name="Kaltenboeck L."/>
            <person name="Liu H."/>
            <person name="Armbruster J."/>
            <person name="Xie Y."/>
            <person name="Kirby M.L."/>
            <person name="Tian Y."/>
            <person name="Flanagan M.E."/>
            <person name="Mu W."/>
            <person name="Waldbieser G.C."/>
        </authorList>
    </citation>
    <scope>NUCLEOTIDE SEQUENCE [LARGE SCALE GENOMIC DNA]</scope>
    <source>
        <strain evidence="3">SDA103</strain>
    </source>
</reference>
<evidence type="ECO:0000313" key="4">
    <source>
        <dbReference type="RefSeq" id="XP_017322834.1"/>
    </source>
</evidence>
<name>A0A2D0QWZ8_ICTPU</name>
<sequence>MWILRKVQESAESFPVEITRLLSKNSDEISAKANLLNKLHSNVLTPDKIPDFFLPPRLSRRSLVTVEGIVSHCLGETGANCTQTPQPKSDTTTTVMKTDKNKGTRVGMRGHLKPIPFSLKNYESGLFESPNTRRKESLFHSAISSYTLERVTNRALPKLPSIALLKVGSVESDTSSSADSSPHSSPPPIRSKPETISMTHSSSKESLHKDDLLSPKNTDDKIKLARDSHVAQPATSSLTPPLQFPLDMLHCQECLHSEHVLLLPRRGCIRLSASHANMDGDLSTIRIRVVSVEDMREPGDLRPLHCGLTLSLSPGKLQRQHSAIIRNCRNPVFNEDFFFTEPEGEKQGLKNFALRVKVLEKNSGLGRAAVLGVIIKPLTELLAL</sequence>
<dbReference type="OMA" id="RQTLNCA"/>
<dbReference type="RefSeq" id="XP_017322834.1">
    <property type="nucleotide sequence ID" value="XM_017467345.3"/>
</dbReference>
<dbReference type="Pfam" id="PF00168">
    <property type="entry name" value="C2"/>
    <property type="match status" value="1"/>
</dbReference>
<protein>
    <submittedName>
        <fullName evidence="4">C2 calcium-dependent domain-containing protein 4C</fullName>
    </submittedName>
</protein>
<dbReference type="InterPro" id="IPR035892">
    <property type="entry name" value="C2_domain_sf"/>
</dbReference>
<dbReference type="PROSITE" id="PS50004">
    <property type="entry name" value="C2"/>
    <property type="match status" value="1"/>
</dbReference>
<gene>
    <name evidence="4" type="primary">LOC108265219</name>
</gene>
<feature type="region of interest" description="Disordered" evidence="1">
    <location>
        <begin position="172"/>
        <end position="217"/>
    </location>
</feature>
<dbReference type="OrthoDB" id="9947256at2759"/>
<keyword evidence="3" id="KW-1185">Reference proteome</keyword>
<feature type="compositionally biased region" description="Low complexity" evidence="1">
    <location>
        <begin position="172"/>
        <end position="183"/>
    </location>
</feature>
<dbReference type="STRING" id="7998.ENSIPUP00000014013"/>
<dbReference type="InterPro" id="IPR000008">
    <property type="entry name" value="C2_dom"/>
</dbReference>
<dbReference type="PANTHER" id="PTHR46291">
    <property type="entry name" value="C2 DOMAIN-CONTAINING PROTEIN"/>
    <property type="match status" value="1"/>
</dbReference>
<dbReference type="InterPro" id="IPR043549">
    <property type="entry name" value="C2C4C/C2C4D"/>
</dbReference>
<dbReference type="AlphaFoldDB" id="A0A2D0QWZ8"/>
<dbReference type="CDD" id="cd00030">
    <property type="entry name" value="C2"/>
    <property type="match status" value="1"/>
</dbReference>
<accession>A0A2D0QWZ8</accession>
<proteinExistence type="predicted"/>